<dbReference type="Gene3D" id="1.10.196.10">
    <property type="match status" value="1"/>
</dbReference>
<dbReference type="InterPro" id="IPR044926">
    <property type="entry name" value="RGS_subdomain_2"/>
</dbReference>
<dbReference type="PANTHER" id="PTHR10845">
    <property type="entry name" value="REGULATOR OF G PROTEIN SIGNALING"/>
    <property type="match status" value="1"/>
</dbReference>
<dbReference type="InterPro" id="IPR016137">
    <property type="entry name" value="RGS"/>
</dbReference>
<dbReference type="PROSITE" id="PS50132">
    <property type="entry name" value="RGS"/>
    <property type="match status" value="2"/>
</dbReference>
<protein>
    <recommendedName>
        <fullName evidence="2">RGS domain-containing protein</fullName>
    </recommendedName>
</protein>
<dbReference type="Proteomes" id="UP000796761">
    <property type="component" value="Unassembled WGS sequence"/>
</dbReference>
<gene>
    <name evidence="3" type="ORF">HGM15179_014596</name>
</gene>
<dbReference type="SMART" id="SM00315">
    <property type="entry name" value="RGS"/>
    <property type="match status" value="2"/>
</dbReference>
<dbReference type="PRINTS" id="PR01301">
    <property type="entry name" value="RGSPROTEIN"/>
</dbReference>
<dbReference type="FunFam" id="1.10.196.10:FF:000001">
    <property type="entry name" value="Regulator of G-protein signaling 8"/>
    <property type="match status" value="1"/>
</dbReference>
<evidence type="ECO:0000256" key="1">
    <source>
        <dbReference type="ARBA" id="ARBA00022700"/>
    </source>
</evidence>
<dbReference type="InterPro" id="IPR036305">
    <property type="entry name" value="RGS_sf"/>
</dbReference>
<dbReference type="PANTHER" id="PTHR10845:SF160">
    <property type="entry name" value="REGULATOR OF G-PROTEIN SIGNALING 21"/>
    <property type="match status" value="1"/>
</dbReference>
<sequence>MFLEKLLQFCHRAKQKRNRLSLLLQKPEFHEGDQIGKPGNVTKAASSVSPEEAVKWGESFGKLLSEKGGLDAFTKFLKTEFSEENIEFWIACEDYKKSKSAHELLPKAKTIFETFIQKDAPKEVNLDFHTKEMTSQSIGQPLRSTFDAAQRTIYQLMEQDSYPRFLSSALYRSLLQGRAPARNYRDPQIYNLGSTIAFSMKGEYKADLLGTYLEDQSEKGTLPSLRQSDIQTVEQKMPVKSNTGETMAWSESVDTVLANKEGLAAFRTFLKSEFSEENVEFWLACEDFKKTKSSTKIVSKAQKIYSDFIQADAPKEINIDFHTKNDISQNISEPTLSCFDAAQSSIYCLMAKDSFPRFLRSEVYKELVKKHQDKNQKRWLPFL</sequence>
<reference evidence="3" key="1">
    <citation type="submission" date="2019-04" db="EMBL/GenBank/DDBJ databases">
        <title>Genome assembly of Zosterops borbonicus 15179.</title>
        <authorList>
            <person name="Leroy T."/>
            <person name="Anselmetti Y."/>
            <person name="Tilak M.-K."/>
            <person name="Nabholz B."/>
        </authorList>
    </citation>
    <scope>NUCLEOTIDE SEQUENCE</scope>
    <source>
        <strain evidence="3">HGM_15179</strain>
        <tissue evidence="3">Muscle</tissue>
    </source>
</reference>
<accession>A0A8K1G681</accession>
<dbReference type="Gene3D" id="1.10.167.10">
    <property type="entry name" value="Regulator of G-protein Signalling 4, domain 2"/>
    <property type="match status" value="2"/>
</dbReference>
<keyword evidence="1" id="KW-0734">Signal transduction inhibitor</keyword>
<dbReference type="EMBL" id="SWJQ01000584">
    <property type="protein sequence ID" value="TRZ12507.1"/>
    <property type="molecule type" value="Genomic_DNA"/>
</dbReference>
<dbReference type="SUPFAM" id="SSF48097">
    <property type="entry name" value="Regulator of G-protein signaling, RGS"/>
    <property type="match status" value="2"/>
</dbReference>
<dbReference type="GO" id="GO:0009968">
    <property type="term" value="P:negative regulation of signal transduction"/>
    <property type="evidence" value="ECO:0007669"/>
    <property type="project" value="UniProtKB-KW"/>
</dbReference>
<dbReference type="AlphaFoldDB" id="A0A8K1G681"/>
<dbReference type="Pfam" id="PF00615">
    <property type="entry name" value="RGS"/>
    <property type="match status" value="2"/>
</dbReference>
<proteinExistence type="predicted"/>
<organism evidence="3 4">
    <name type="scientific">Zosterops borbonicus</name>
    <dbReference type="NCBI Taxonomy" id="364589"/>
    <lineage>
        <taxon>Eukaryota</taxon>
        <taxon>Metazoa</taxon>
        <taxon>Chordata</taxon>
        <taxon>Craniata</taxon>
        <taxon>Vertebrata</taxon>
        <taxon>Euteleostomi</taxon>
        <taxon>Archelosauria</taxon>
        <taxon>Archosauria</taxon>
        <taxon>Dinosauria</taxon>
        <taxon>Saurischia</taxon>
        <taxon>Theropoda</taxon>
        <taxon>Coelurosauria</taxon>
        <taxon>Aves</taxon>
        <taxon>Neognathae</taxon>
        <taxon>Neoaves</taxon>
        <taxon>Telluraves</taxon>
        <taxon>Australaves</taxon>
        <taxon>Passeriformes</taxon>
        <taxon>Sylvioidea</taxon>
        <taxon>Zosteropidae</taxon>
        <taxon>Zosterops</taxon>
    </lineage>
</organism>
<evidence type="ECO:0000259" key="2">
    <source>
        <dbReference type="PROSITE" id="PS50132"/>
    </source>
</evidence>
<name>A0A8K1G681_9PASS</name>
<keyword evidence="4" id="KW-1185">Reference proteome</keyword>
<dbReference type="InterPro" id="IPR024066">
    <property type="entry name" value="RGS_subdom1/3"/>
</dbReference>
<feature type="domain" description="RGS" evidence="2">
    <location>
        <begin position="59"/>
        <end position="175"/>
    </location>
</feature>
<dbReference type="OrthoDB" id="196547at2759"/>
<evidence type="ECO:0000313" key="3">
    <source>
        <dbReference type="EMBL" id="TRZ12507.1"/>
    </source>
</evidence>
<evidence type="ECO:0000313" key="4">
    <source>
        <dbReference type="Proteomes" id="UP000796761"/>
    </source>
</evidence>
<dbReference type="FunFam" id="1.10.167.10:FF:000001">
    <property type="entry name" value="Putative regulator of g-protein signaling 12"/>
    <property type="match status" value="2"/>
</dbReference>
<dbReference type="CDD" id="cd08723">
    <property type="entry name" value="RGS_RGS21"/>
    <property type="match status" value="1"/>
</dbReference>
<feature type="domain" description="RGS" evidence="2">
    <location>
        <begin position="252"/>
        <end position="368"/>
    </location>
</feature>
<comment type="caution">
    <text evidence="3">The sequence shown here is derived from an EMBL/GenBank/DDBJ whole genome shotgun (WGS) entry which is preliminary data.</text>
</comment>